<dbReference type="AlphaFoldDB" id="A0A917B8C9"/>
<dbReference type="InterPro" id="IPR016181">
    <property type="entry name" value="Acyl_CoA_acyltransferase"/>
</dbReference>
<feature type="domain" description="N-acetyltransferase" evidence="1">
    <location>
        <begin position="92"/>
        <end position="229"/>
    </location>
</feature>
<dbReference type="Gene3D" id="3.40.630.30">
    <property type="match status" value="1"/>
</dbReference>
<dbReference type="InterPro" id="IPR000182">
    <property type="entry name" value="GNAT_dom"/>
</dbReference>
<comment type="caution">
    <text evidence="2">The sequence shown here is derived from an EMBL/GenBank/DDBJ whole genome shotgun (WGS) entry which is preliminary data.</text>
</comment>
<dbReference type="PROSITE" id="PS51186">
    <property type="entry name" value="GNAT"/>
    <property type="match status" value="1"/>
</dbReference>
<keyword evidence="3" id="KW-1185">Reference proteome</keyword>
<reference evidence="2" key="2">
    <citation type="submission" date="2020-09" db="EMBL/GenBank/DDBJ databases">
        <authorList>
            <person name="Sun Q."/>
            <person name="Zhou Y."/>
        </authorList>
    </citation>
    <scope>NUCLEOTIDE SEQUENCE</scope>
    <source>
        <strain evidence="2">CGMCC 1.12153</strain>
    </source>
</reference>
<accession>A0A917B8C9</accession>
<evidence type="ECO:0000259" key="1">
    <source>
        <dbReference type="PROSITE" id="PS51186"/>
    </source>
</evidence>
<proteinExistence type="predicted"/>
<evidence type="ECO:0000313" key="3">
    <source>
        <dbReference type="Proteomes" id="UP000660110"/>
    </source>
</evidence>
<reference evidence="2" key="1">
    <citation type="journal article" date="2014" name="Int. J. Syst. Evol. Microbiol.">
        <title>Complete genome sequence of Corynebacterium casei LMG S-19264T (=DSM 44701T), isolated from a smear-ripened cheese.</title>
        <authorList>
            <consortium name="US DOE Joint Genome Institute (JGI-PGF)"/>
            <person name="Walter F."/>
            <person name="Albersmeier A."/>
            <person name="Kalinowski J."/>
            <person name="Ruckert C."/>
        </authorList>
    </citation>
    <scope>NUCLEOTIDE SEQUENCE</scope>
    <source>
        <strain evidence="2">CGMCC 1.12153</strain>
    </source>
</reference>
<sequence>MTLDYLRPTPWDVRNFHIDTFEVMSLEEDALKQTEEREGHYTIKVDPFDNPKPLLEHGFYYVDTLIEPVCKKKKLNRFDQEGTTISTKYDRASILTIAEETFAHGRFHRDFNIPNEQADKRYMNWVSDLIDKEQIYALKFNEEIAGFYGFEKENVLLLGMSKDYRHKGLAKSFTSKACDKHMTEAGLSELRTSISAANVASLNLFHALGFRLESTKDIYHKLNRRSSGR</sequence>
<dbReference type="Proteomes" id="UP000660110">
    <property type="component" value="Unassembled WGS sequence"/>
</dbReference>
<dbReference type="EMBL" id="BMEL01000004">
    <property type="protein sequence ID" value="GGF29615.1"/>
    <property type="molecule type" value="Genomic_DNA"/>
</dbReference>
<protein>
    <recommendedName>
        <fullName evidence="1">N-acetyltransferase domain-containing protein</fullName>
    </recommendedName>
</protein>
<dbReference type="GO" id="GO:0016747">
    <property type="term" value="F:acyltransferase activity, transferring groups other than amino-acyl groups"/>
    <property type="evidence" value="ECO:0007669"/>
    <property type="project" value="InterPro"/>
</dbReference>
<organism evidence="2 3">
    <name type="scientific">Halobacillus andaensis</name>
    <dbReference type="NCBI Taxonomy" id="1176239"/>
    <lineage>
        <taxon>Bacteria</taxon>
        <taxon>Bacillati</taxon>
        <taxon>Bacillota</taxon>
        <taxon>Bacilli</taxon>
        <taxon>Bacillales</taxon>
        <taxon>Bacillaceae</taxon>
        <taxon>Halobacillus</taxon>
    </lineage>
</organism>
<name>A0A917B8C9_HALAA</name>
<gene>
    <name evidence="2" type="ORF">GCM10010954_30930</name>
</gene>
<dbReference type="RefSeq" id="WP_188378418.1">
    <property type="nucleotide sequence ID" value="NZ_BMEL01000004.1"/>
</dbReference>
<evidence type="ECO:0000313" key="2">
    <source>
        <dbReference type="EMBL" id="GGF29615.1"/>
    </source>
</evidence>
<dbReference type="SUPFAM" id="SSF55729">
    <property type="entry name" value="Acyl-CoA N-acyltransferases (Nat)"/>
    <property type="match status" value="1"/>
</dbReference>
<dbReference type="Pfam" id="PF00583">
    <property type="entry name" value="Acetyltransf_1"/>
    <property type="match status" value="1"/>
</dbReference>